<comment type="caution">
    <text evidence="6">The sequence shown here is derived from an EMBL/GenBank/DDBJ whole genome shotgun (WGS) entry which is preliminary data.</text>
</comment>
<dbReference type="PROSITE" id="PS50088">
    <property type="entry name" value="ANK_REPEAT"/>
    <property type="match status" value="4"/>
</dbReference>
<feature type="repeat" description="ANK" evidence="3">
    <location>
        <begin position="52"/>
        <end position="77"/>
    </location>
</feature>
<dbReference type="PRINTS" id="PR01415">
    <property type="entry name" value="ANKYRIN"/>
</dbReference>
<evidence type="ECO:0000256" key="5">
    <source>
        <dbReference type="SAM" id="SignalP"/>
    </source>
</evidence>
<dbReference type="GO" id="GO:0085020">
    <property type="term" value="P:protein K6-linked ubiquitination"/>
    <property type="evidence" value="ECO:0007669"/>
    <property type="project" value="TreeGrafter"/>
</dbReference>
<reference evidence="6 7" key="1">
    <citation type="submission" date="2019-09" db="EMBL/GenBank/DDBJ databases">
        <title>Draft genome of the ectomycorrhizal ascomycete Sphaerosporella brunnea.</title>
        <authorList>
            <consortium name="DOE Joint Genome Institute"/>
            <person name="Benucci G.M."/>
            <person name="Marozzi G."/>
            <person name="Antonielli L."/>
            <person name="Sanchez S."/>
            <person name="Marco P."/>
            <person name="Wang X."/>
            <person name="Falini L.B."/>
            <person name="Barry K."/>
            <person name="Haridas S."/>
            <person name="Lipzen A."/>
            <person name="Labutti K."/>
            <person name="Grigoriev I.V."/>
            <person name="Murat C."/>
            <person name="Martin F."/>
            <person name="Albertini E."/>
            <person name="Donnini D."/>
            <person name="Bonito G."/>
        </authorList>
    </citation>
    <scope>NUCLEOTIDE SEQUENCE [LARGE SCALE GENOMIC DNA]</scope>
    <source>
        <strain evidence="6 7">Sb_GMNB300</strain>
    </source>
</reference>
<keyword evidence="2 3" id="KW-0040">ANK repeat</keyword>
<feature type="repeat" description="ANK" evidence="3">
    <location>
        <begin position="97"/>
        <end position="129"/>
    </location>
</feature>
<evidence type="ECO:0000256" key="4">
    <source>
        <dbReference type="SAM" id="MobiDB-lite"/>
    </source>
</evidence>
<dbReference type="PANTHER" id="PTHR24171:SF8">
    <property type="entry name" value="BRCA1-ASSOCIATED RING DOMAIN PROTEIN 1"/>
    <property type="match status" value="1"/>
</dbReference>
<dbReference type="InterPro" id="IPR002110">
    <property type="entry name" value="Ankyrin_rpt"/>
</dbReference>
<organism evidence="6 7">
    <name type="scientific">Sphaerosporella brunnea</name>
    <dbReference type="NCBI Taxonomy" id="1250544"/>
    <lineage>
        <taxon>Eukaryota</taxon>
        <taxon>Fungi</taxon>
        <taxon>Dikarya</taxon>
        <taxon>Ascomycota</taxon>
        <taxon>Pezizomycotina</taxon>
        <taxon>Pezizomycetes</taxon>
        <taxon>Pezizales</taxon>
        <taxon>Pyronemataceae</taxon>
        <taxon>Sphaerosporella</taxon>
    </lineage>
</organism>
<name>A0A5J5ELT0_9PEZI</name>
<feature type="repeat" description="ANK" evidence="3">
    <location>
        <begin position="130"/>
        <end position="162"/>
    </location>
</feature>
<gene>
    <name evidence="6" type="ORF">FN846DRAFT_275646</name>
</gene>
<dbReference type="EMBL" id="VXIS01000213">
    <property type="protein sequence ID" value="KAA8896393.1"/>
    <property type="molecule type" value="Genomic_DNA"/>
</dbReference>
<keyword evidence="7" id="KW-1185">Reference proteome</keyword>
<protein>
    <submittedName>
        <fullName evidence="6">Ankyrin repeat-containing domain protein</fullName>
    </submittedName>
</protein>
<feature type="signal peptide" evidence="5">
    <location>
        <begin position="1"/>
        <end position="23"/>
    </location>
</feature>
<dbReference type="GO" id="GO:0004842">
    <property type="term" value="F:ubiquitin-protein transferase activity"/>
    <property type="evidence" value="ECO:0007669"/>
    <property type="project" value="TreeGrafter"/>
</dbReference>
<dbReference type="Pfam" id="PF12796">
    <property type="entry name" value="Ank_2"/>
    <property type="match status" value="1"/>
</dbReference>
<accession>A0A5J5ELT0</accession>
<keyword evidence="5" id="KW-0732">Signal</keyword>
<dbReference type="Pfam" id="PF00023">
    <property type="entry name" value="Ank"/>
    <property type="match status" value="1"/>
</dbReference>
<feature type="chain" id="PRO_5023875927" evidence="5">
    <location>
        <begin position="24"/>
        <end position="248"/>
    </location>
</feature>
<dbReference type="SMART" id="SM00248">
    <property type="entry name" value="ANK"/>
    <property type="match status" value="4"/>
</dbReference>
<evidence type="ECO:0000313" key="7">
    <source>
        <dbReference type="Proteomes" id="UP000326924"/>
    </source>
</evidence>
<evidence type="ECO:0000256" key="2">
    <source>
        <dbReference type="ARBA" id="ARBA00023043"/>
    </source>
</evidence>
<dbReference type="InterPro" id="IPR036770">
    <property type="entry name" value="Ankyrin_rpt-contain_sf"/>
</dbReference>
<dbReference type="InParanoid" id="A0A5J5ELT0"/>
<proteinExistence type="predicted"/>
<keyword evidence="1" id="KW-0677">Repeat</keyword>
<dbReference type="Gene3D" id="1.25.40.20">
    <property type="entry name" value="Ankyrin repeat-containing domain"/>
    <property type="match status" value="1"/>
</dbReference>
<evidence type="ECO:0000313" key="6">
    <source>
        <dbReference type="EMBL" id="KAA8896393.1"/>
    </source>
</evidence>
<dbReference type="PANTHER" id="PTHR24171">
    <property type="entry name" value="ANKYRIN REPEAT DOMAIN-CONTAINING PROTEIN 39-RELATED"/>
    <property type="match status" value="1"/>
</dbReference>
<feature type="repeat" description="ANK" evidence="3">
    <location>
        <begin position="163"/>
        <end position="195"/>
    </location>
</feature>
<dbReference type="Proteomes" id="UP000326924">
    <property type="component" value="Unassembled WGS sequence"/>
</dbReference>
<evidence type="ECO:0000256" key="1">
    <source>
        <dbReference type="ARBA" id="ARBA00022737"/>
    </source>
</evidence>
<dbReference type="AlphaFoldDB" id="A0A5J5ELT0"/>
<dbReference type="OrthoDB" id="539213at2759"/>
<feature type="region of interest" description="Disordered" evidence="4">
    <location>
        <begin position="226"/>
        <end position="248"/>
    </location>
</feature>
<dbReference type="PROSITE" id="PS50297">
    <property type="entry name" value="ANK_REP_REGION"/>
    <property type="match status" value="4"/>
</dbReference>
<evidence type="ECO:0000256" key="3">
    <source>
        <dbReference type="PROSITE-ProRule" id="PRU00023"/>
    </source>
</evidence>
<sequence>MAHITLLPTELLLAICEVLPTSGINVLHRTCRTLNLRLTPTLFSRASNTIVAGYTGIHWAAKCGNLALAKHLLARGAYVCSRFPDGTVMTTRSDDGRLLTSLHLSAFYNTLEMARFLIDLGADVNERCIEFRTALHRAAAQGHTEMVLLLLEHGADVAAVSKGGWTPLHAACMAGHMGVARVLLHHRAPVVVESSGQSVPAAFLSARQRAMFVYWWAKGWLQGRRGRQDSVGQGPPLGHDTARRKPLL</sequence>
<dbReference type="SUPFAM" id="SSF48403">
    <property type="entry name" value="Ankyrin repeat"/>
    <property type="match status" value="1"/>
</dbReference>